<feature type="transmembrane region" description="Helical" evidence="11">
    <location>
        <begin position="18"/>
        <end position="42"/>
    </location>
</feature>
<evidence type="ECO:0000256" key="1">
    <source>
        <dbReference type="ARBA" id="ARBA00022448"/>
    </source>
</evidence>
<dbReference type="Pfam" id="PF02669">
    <property type="entry name" value="KdpC"/>
    <property type="match status" value="1"/>
</dbReference>
<keyword evidence="5 11" id="KW-0547">Nucleotide-binding</keyword>
<keyword evidence="6 11" id="KW-0067">ATP-binding</keyword>
<keyword evidence="9 11" id="KW-0406">Ion transport</keyword>
<dbReference type="GO" id="GO:0005886">
    <property type="term" value="C:plasma membrane"/>
    <property type="evidence" value="ECO:0007669"/>
    <property type="project" value="UniProtKB-SubCell"/>
</dbReference>
<evidence type="ECO:0000256" key="2">
    <source>
        <dbReference type="ARBA" id="ARBA00022475"/>
    </source>
</evidence>
<dbReference type="PANTHER" id="PTHR30042:SF2">
    <property type="entry name" value="POTASSIUM-TRANSPORTING ATPASE KDPC SUBUNIT"/>
    <property type="match status" value="1"/>
</dbReference>
<evidence type="ECO:0000256" key="11">
    <source>
        <dbReference type="HAMAP-Rule" id="MF_00276"/>
    </source>
</evidence>
<dbReference type="STRING" id="375574.GCA_001418035_01409"/>
<keyword evidence="7 11" id="KW-0630">Potassium</keyword>
<evidence type="ECO:0000256" key="8">
    <source>
        <dbReference type="ARBA" id="ARBA00022989"/>
    </source>
</evidence>
<evidence type="ECO:0000256" key="9">
    <source>
        <dbReference type="ARBA" id="ARBA00023065"/>
    </source>
</evidence>
<keyword evidence="1 11" id="KW-0813">Transport</keyword>
<proteinExistence type="inferred from homology"/>
<comment type="function">
    <text evidence="11">Part of the high-affinity ATP-driven potassium transport (or Kdp) system, which catalyzes the hydrolysis of ATP coupled with the electrogenic transport of potassium into the cytoplasm. This subunit acts as a catalytic chaperone that increases the ATP-binding affinity of the ATP-hydrolyzing subunit KdpB by the formation of a transient KdpB/KdpC/ATP ternary complex.</text>
</comment>
<evidence type="ECO:0000256" key="4">
    <source>
        <dbReference type="ARBA" id="ARBA00022692"/>
    </source>
</evidence>
<dbReference type="PIRSF" id="PIRSF001296">
    <property type="entry name" value="K_ATPase_KdpC"/>
    <property type="match status" value="1"/>
</dbReference>
<evidence type="ECO:0000313" key="13">
    <source>
        <dbReference type="Proteomes" id="UP000243535"/>
    </source>
</evidence>
<dbReference type="NCBIfam" id="NF001454">
    <property type="entry name" value="PRK00315.1"/>
    <property type="match status" value="1"/>
</dbReference>
<evidence type="ECO:0000256" key="5">
    <source>
        <dbReference type="ARBA" id="ARBA00022741"/>
    </source>
</evidence>
<keyword evidence="13" id="KW-1185">Reference proteome</keyword>
<comment type="subcellular location">
    <subcellularLocation>
        <location evidence="11">Cell membrane</location>
        <topology evidence="11">Single-pass membrane protein</topology>
    </subcellularLocation>
</comment>
<protein>
    <recommendedName>
        <fullName evidence="11">Potassium-transporting ATPase KdpC subunit</fullName>
    </recommendedName>
    <alternativeName>
        <fullName evidence="11">ATP phosphohydrolase [potassium-transporting] C chain</fullName>
    </alternativeName>
    <alternativeName>
        <fullName evidence="11">Potassium-binding and translocating subunit C</fullName>
    </alternativeName>
    <alternativeName>
        <fullName evidence="11">Potassium-translocating ATPase C chain</fullName>
    </alternativeName>
</protein>
<evidence type="ECO:0000256" key="6">
    <source>
        <dbReference type="ARBA" id="ARBA00022840"/>
    </source>
</evidence>
<gene>
    <name evidence="11" type="primary">kdpC</name>
    <name evidence="12" type="ORF">Ga0061063_1618</name>
</gene>
<dbReference type="InterPro" id="IPR003820">
    <property type="entry name" value="KdpC"/>
</dbReference>
<name>A0A0K6GWS9_9NEIS</name>
<dbReference type="OrthoDB" id="9788285at2"/>
<dbReference type="Proteomes" id="UP000243535">
    <property type="component" value="Unassembled WGS sequence"/>
</dbReference>
<accession>A0A0K6GWS9</accession>
<evidence type="ECO:0000256" key="3">
    <source>
        <dbReference type="ARBA" id="ARBA00022538"/>
    </source>
</evidence>
<dbReference type="PANTHER" id="PTHR30042">
    <property type="entry name" value="POTASSIUM-TRANSPORTING ATPASE C CHAIN"/>
    <property type="match status" value="1"/>
</dbReference>
<comment type="similarity">
    <text evidence="11">Belongs to the KdpC family.</text>
</comment>
<dbReference type="GO" id="GO:0008556">
    <property type="term" value="F:P-type potassium transmembrane transporter activity"/>
    <property type="evidence" value="ECO:0007669"/>
    <property type="project" value="InterPro"/>
</dbReference>
<evidence type="ECO:0000313" key="12">
    <source>
        <dbReference type="EMBL" id="CUA83187.1"/>
    </source>
</evidence>
<dbReference type="AlphaFoldDB" id="A0A0K6GWS9"/>
<dbReference type="RefSeq" id="WP_055433848.1">
    <property type="nucleotide sequence ID" value="NZ_CYHA01000003.1"/>
</dbReference>
<reference evidence="13" key="1">
    <citation type="submission" date="2015-08" db="EMBL/GenBank/DDBJ databases">
        <authorList>
            <person name="Varghese N."/>
        </authorList>
    </citation>
    <scope>NUCLEOTIDE SEQUENCE [LARGE SCALE GENOMIC DNA]</scope>
    <source>
        <strain evidence="13">DSM 17901</strain>
    </source>
</reference>
<keyword evidence="2 11" id="KW-1003">Cell membrane</keyword>
<keyword evidence="3 11" id="KW-0633">Potassium transport</keyword>
<sequence length="199" mass="20339">MTPLLSTCRQSAAQALRLFAVLMLVTGLAYPLLVTGLAQLVFPQAANGSLVTVNGRAVGSRLIGQSFTDPGHFWGRPSATAGQPYNGLGSGGSNLGPAHPDLQAAVAARIRALRAADPGNTAPVPADLVTASASGLDPHLSPAAARWQALRVARVRGLAPQRVLALIEMHTERPLLGILGDPVVNVLALNLALDAAAGS</sequence>
<comment type="subunit">
    <text evidence="11">The system is composed of three essential subunits: KdpA, KdpB and KdpC.</text>
</comment>
<evidence type="ECO:0000256" key="7">
    <source>
        <dbReference type="ARBA" id="ARBA00022958"/>
    </source>
</evidence>
<keyword evidence="4 11" id="KW-0812">Transmembrane</keyword>
<dbReference type="GO" id="GO:0005524">
    <property type="term" value="F:ATP binding"/>
    <property type="evidence" value="ECO:0007669"/>
    <property type="project" value="UniProtKB-UniRule"/>
</dbReference>
<keyword evidence="10 11" id="KW-0472">Membrane</keyword>
<dbReference type="EMBL" id="CYHA01000003">
    <property type="protein sequence ID" value="CUA83187.1"/>
    <property type="molecule type" value="Genomic_DNA"/>
</dbReference>
<dbReference type="HAMAP" id="MF_00276">
    <property type="entry name" value="KdpC"/>
    <property type="match status" value="1"/>
</dbReference>
<evidence type="ECO:0000256" key="10">
    <source>
        <dbReference type="ARBA" id="ARBA00023136"/>
    </source>
</evidence>
<keyword evidence="8 11" id="KW-1133">Transmembrane helix</keyword>
<organism evidence="12 13">
    <name type="scientific">Gulbenkiania indica</name>
    <dbReference type="NCBI Taxonomy" id="375574"/>
    <lineage>
        <taxon>Bacteria</taxon>
        <taxon>Pseudomonadati</taxon>
        <taxon>Pseudomonadota</taxon>
        <taxon>Betaproteobacteria</taxon>
        <taxon>Neisseriales</taxon>
        <taxon>Chromobacteriaceae</taxon>
        <taxon>Gulbenkiania</taxon>
    </lineage>
</organism>
<dbReference type="NCBIfam" id="TIGR00681">
    <property type="entry name" value="kdpC"/>
    <property type="match status" value="1"/>
</dbReference>